<feature type="compositionally biased region" description="Basic and acidic residues" evidence="2">
    <location>
        <begin position="177"/>
        <end position="193"/>
    </location>
</feature>
<feature type="coiled-coil region" evidence="1">
    <location>
        <begin position="618"/>
        <end position="648"/>
    </location>
</feature>
<evidence type="ECO:0000256" key="3">
    <source>
        <dbReference type="SAM" id="Phobius"/>
    </source>
</evidence>
<feature type="region of interest" description="Disordered" evidence="2">
    <location>
        <begin position="12"/>
        <end position="119"/>
    </location>
</feature>
<proteinExistence type="predicted"/>
<feature type="compositionally biased region" description="Basic and acidic residues" evidence="2">
    <location>
        <begin position="24"/>
        <end position="45"/>
    </location>
</feature>
<dbReference type="AlphaFoldDB" id="U6JXI0"/>
<keyword evidence="3" id="KW-0472">Membrane</keyword>
<keyword evidence="1" id="KW-0175">Coiled coil</keyword>
<evidence type="ECO:0000313" key="5">
    <source>
        <dbReference type="Proteomes" id="UP000030744"/>
    </source>
</evidence>
<feature type="transmembrane region" description="Helical" evidence="3">
    <location>
        <begin position="154"/>
        <end position="171"/>
    </location>
</feature>
<dbReference type="VEuPathDB" id="ToxoDB:EMH_0003940"/>
<reference evidence="4" key="1">
    <citation type="submission" date="2013-10" db="EMBL/GenBank/DDBJ databases">
        <title>Genomic analysis of the causative agents of coccidiosis in chickens.</title>
        <authorList>
            <person name="Reid A.J."/>
            <person name="Blake D."/>
            <person name="Billington K."/>
            <person name="Browne H."/>
            <person name="Dunn M."/>
            <person name="Hung S."/>
            <person name="Kawahara F."/>
            <person name="Miranda-Saavedra D."/>
            <person name="Mourier T."/>
            <person name="Nagra H."/>
            <person name="Otto T.D."/>
            <person name="Rawlings N."/>
            <person name="Sanchez A."/>
            <person name="Sanders M."/>
            <person name="Subramaniam C."/>
            <person name="Tay Y."/>
            <person name="Dear P."/>
            <person name="Doerig C."/>
            <person name="Gruber A."/>
            <person name="Parkinson J."/>
            <person name="Shirley M."/>
            <person name="Wan K.L."/>
            <person name="Berriman M."/>
            <person name="Tomley F."/>
            <person name="Pain A."/>
        </authorList>
    </citation>
    <scope>NUCLEOTIDE SEQUENCE [LARGE SCALE GENOMIC DNA]</scope>
    <source>
        <strain evidence="4">Houghton</strain>
    </source>
</reference>
<evidence type="ECO:0000256" key="1">
    <source>
        <dbReference type="SAM" id="Coils"/>
    </source>
</evidence>
<reference evidence="4" key="2">
    <citation type="submission" date="2013-10" db="EMBL/GenBank/DDBJ databases">
        <authorList>
            <person name="Aslett M."/>
        </authorList>
    </citation>
    <scope>NUCLEOTIDE SEQUENCE [LARGE SCALE GENOMIC DNA]</scope>
    <source>
        <strain evidence="4">Houghton</strain>
    </source>
</reference>
<keyword evidence="3" id="KW-0812">Transmembrane</keyword>
<dbReference type="EMBL" id="HG681919">
    <property type="protein sequence ID" value="CDJ29446.1"/>
    <property type="molecule type" value="Genomic_DNA"/>
</dbReference>
<sequence>MLVRVTGVIVRMKSKKQLSKLPGLRREKESKRKAEEEGKPPREEPEAKEEEGKEAEEEEEEKPVLEEEPSPEAVVFPPEEPPKEITLPQMPMPQIPVPRPRRASGKKAAEEDADLESTKGVAGDTMARLHAELVAQHEMMDIQLATAFLARNRVHVVAFVVLFLILIRAIVLRRERERKRKSEEEGKPPREEPEAKEEEGKEAEEEEEEKPVLEEEPSTEAVVLPPEEPPKEITLPQMPMPQIPVPRPRRKPKAEVPPEKQPEEPGGDGIPDEEFIERPITRSRTRKEFVRKKVPPPEAPTQVQPGIEEEEEVEEEPFQQPPQPPLVEPTTIPPTWPQLPEQPVPVLAPGVPEVAYVEPSVPPAVVTPLEKCWASEPVKASIGTLGFLANASITLKQENEDQILILRKKTLDRLAALDKALKEDILVFQKVWMKGMLQLDRIPLEVDANFIQELNLLLSRSRQAPVGLSPSGITDIDMQSIREMFAQQHEDVQALETAQDYDGVSAATGLERASENSRGADATLFPLLIYPCYSVKEWCFCDSFCSAVPVLAPGVPEIAYVEPSVPPAVVTVPPHEIPELAPIPWFLEDGEMQRLRARRSLFSSLVDVATRMVDELPGNEAQRIVKALKKKLQTAEKAEREYDISEGRRDPNLPSIRKTAIDVISSSIEGSRDGLLQLVNMAKAHGEQVFMHCSERLFFTNVERFRKPLEKCWDSEPVKASIGTLGFLANTSITLKQENEDQLRILRSAQFVDEYKPHAFVDIYAAIAAMNFKKRTLDRLAALDKALKEDILVFQKVWMKGMLQLDRIPLEVDANFIQELNLLLSRSRRAPVGQSPSGITNIDMQSIREMFAQQHEDVQALETAQDYEGVSAAYERAKLFNEKLKYLLDVQKNKLHATLERQPLTKEEANAAAEAMTRFAETALDEGEDCWRYLQIVNSEISGKYEEGPGVSTGKALLQMLTTKKKAGTAESGEAVINPDSAVATGVKQYFSELWRHIDTTARDHWIRAQDMLEKVKKGAKYKLDKEGFGSTALDAKTNLRVEIARTRTEGAIPSTLLRYFSRLVKELESYDDTVKAVFVFPLQQEAPEWRQIGILKEKFDFEKALARDSQSSAAVPGHADTILQTCLQIRTLFESARSAQLKQAMEKPYAVLHGAEQG</sequence>
<accession>U6JXI0</accession>
<dbReference type="RefSeq" id="XP_013352015.1">
    <property type="nucleotide sequence ID" value="XM_013496561.1"/>
</dbReference>
<keyword evidence="5" id="KW-1185">Reference proteome</keyword>
<feature type="compositionally biased region" description="Acidic residues" evidence="2">
    <location>
        <begin position="46"/>
        <end position="70"/>
    </location>
</feature>
<feature type="compositionally biased region" description="Basic and acidic residues" evidence="2">
    <location>
        <begin position="253"/>
        <end position="263"/>
    </location>
</feature>
<evidence type="ECO:0000313" key="4">
    <source>
        <dbReference type="EMBL" id="CDJ29446.1"/>
    </source>
</evidence>
<feature type="region of interest" description="Disordered" evidence="2">
    <location>
        <begin position="177"/>
        <end position="326"/>
    </location>
</feature>
<gene>
    <name evidence="4" type="ORF">EMH_0003940</name>
</gene>
<feature type="compositionally biased region" description="Acidic residues" evidence="2">
    <location>
        <begin position="194"/>
        <end position="218"/>
    </location>
</feature>
<evidence type="ECO:0000256" key="2">
    <source>
        <dbReference type="SAM" id="MobiDB-lite"/>
    </source>
</evidence>
<dbReference type="GeneID" id="25375439"/>
<organism evidence="4 5">
    <name type="scientific">Eimeria mitis</name>
    <dbReference type="NCBI Taxonomy" id="44415"/>
    <lineage>
        <taxon>Eukaryota</taxon>
        <taxon>Sar</taxon>
        <taxon>Alveolata</taxon>
        <taxon>Apicomplexa</taxon>
        <taxon>Conoidasida</taxon>
        <taxon>Coccidia</taxon>
        <taxon>Eucoccidiorida</taxon>
        <taxon>Eimeriorina</taxon>
        <taxon>Eimeriidae</taxon>
        <taxon>Eimeria</taxon>
    </lineage>
</organism>
<name>U6JXI0_9EIME</name>
<dbReference type="Proteomes" id="UP000030744">
    <property type="component" value="Unassembled WGS sequence"/>
</dbReference>
<keyword evidence="3" id="KW-1133">Transmembrane helix</keyword>
<feature type="compositionally biased region" description="Basic residues" evidence="2">
    <location>
        <begin position="281"/>
        <end position="294"/>
    </location>
</feature>
<feature type="compositionally biased region" description="Acidic residues" evidence="2">
    <location>
        <begin position="307"/>
        <end position="317"/>
    </location>
</feature>
<protein>
    <submittedName>
        <fullName evidence="4">Uncharacterized protein</fullName>
    </submittedName>
</protein>